<feature type="non-terminal residue" evidence="3">
    <location>
        <position position="1"/>
    </location>
</feature>
<feature type="non-terminal residue" evidence="3">
    <location>
        <position position="419"/>
    </location>
</feature>
<dbReference type="KEGG" id="tps:THAPSDRAFT_14482"/>
<dbReference type="PANTHER" id="PTHR31332:SF0">
    <property type="entry name" value="7-HYDROXYMETHYL CHLOROPHYLL A REDUCTASE, CHLOROPLASTIC"/>
    <property type="match status" value="1"/>
</dbReference>
<feature type="domain" description="Coenzyme F420 hydrogenase/dehydrogenase beta subunit C-terminal" evidence="2">
    <location>
        <begin position="160"/>
        <end position="324"/>
    </location>
</feature>
<dbReference type="InterPro" id="IPR007525">
    <property type="entry name" value="FrhB_FdhB_C"/>
</dbReference>
<dbReference type="OMA" id="WTGIVST"/>
<sequence>FPAKNHCSKCGLCETKYVTHVIDACAFLGEGMKRNIDGMEERVHGRRRNLNDFMSNNDDNNTADEARFGVMHSPMVLARGKQIPNAQWTGCVTGIAVSMLEAGMVDAVVCIASSGDDGWSNPEPILARTVEEVIRGRGVKPALAPSLRVLEELERSTDVKRLLFCGVGCAVQAFRAIEHELPLEEVYVLGTNCADNSPTPEAAREFLRRIVPDVSREKTILGYEFMQDFRVHVKYEGINKILSYERLPYFSLPGDVAEFAISDSCLACFDYTNALADVVVGYMAAPLDSNSMEQSYQTITVRNSRGELMVQSALEAGRLTLGSVATGSGSHESFVSATVSADNVVQAMVGGELKTEGMPRFVGNIVASVMRAVGPKGVNFARYSLDYHLLRNYLHVIDEWGEGGKSMVPEYATTIVKKY</sequence>
<evidence type="ECO:0000259" key="2">
    <source>
        <dbReference type="Pfam" id="PF04432"/>
    </source>
</evidence>
<dbReference type="InParanoid" id="B8BVV4"/>
<dbReference type="InterPro" id="IPR045220">
    <property type="entry name" value="FRHB/FDHB/HCAR-like"/>
</dbReference>
<dbReference type="Proteomes" id="UP000001449">
    <property type="component" value="Chromosome 2"/>
</dbReference>
<dbReference type="Pfam" id="PF04422">
    <property type="entry name" value="FrhB_FdhB_N"/>
    <property type="match status" value="1"/>
</dbReference>
<feature type="domain" description="Coenzyme F420 hydrogenase/dehydrogenase beta subunit N-terminal" evidence="1">
    <location>
        <begin position="77"/>
        <end position="151"/>
    </location>
</feature>
<dbReference type="HOGENOM" id="CLU_038110_0_0_1"/>
<dbReference type="GeneID" id="7450465"/>
<protein>
    <recommendedName>
        <fullName evidence="5">Coenzyme F420 hydrogenase</fullName>
    </recommendedName>
</protein>
<dbReference type="RefSeq" id="XP_002288079.1">
    <property type="nucleotide sequence ID" value="XM_002288043.1"/>
</dbReference>
<reference evidence="3 4" key="2">
    <citation type="journal article" date="2008" name="Nature">
        <title>The Phaeodactylum genome reveals the evolutionary history of diatom genomes.</title>
        <authorList>
            <person name="Bowler C."/>
            <person name="Allen A.E."/>
            <person name="Badger J.H."/>
            <person name="Grimwood J."/>
            <person name="Jabbari K."/>
            <person name="Kuo A."/>
            <person name="Maheswari U."/>
            <person name="Martens C."/>
            <person name="Maumus F."/>
            <person name="Otillar R.P."/>
            <person name="Rayko E."/>
            <person name="Salamov A."/>
            <person name="Vandepoele K."/>
            <person name="Beszteri B."/>
            <person name="Gruber A."/>
            <person name="Heijde M."/>
            <person name="Katinka M."/>
            <person name="Mock T."/>
            <person name="Valentin K."/>
            <person name="Verret F."/>
            <person name="Berges J.A."/>
            <person name="Brownlee C."/>
            <person name="Cadoret J.P."/>
            <person name="Chiovitti A."/>
            <person name="Choi C.J."/>
            <person name="Coesel S."/>
            <person name="De Martino A."/>
            <person name="Detter J.C."/>
            <person name="Durkin C."/>
            <person name="Falciatore A."/>
            <person name="Fournet J."/>
            <person name="Haruta M."/>
            <person name="Huysman M.J."/>
            <person name="Jenkins B.D."/>
            <person name="Jiroutova K."/>
            <person name="Jorgensen R.E."/>
            <person name="Joubert Y."/>
            <person name="Kaplan A."/>
            <person name="Kroger N."/>
            <person name="Kroth P.G."/>
            <person name="La Roche J."/>
            <person name="Lindquist E."/>
            <person name="Lommer M."/>
            <person name="Martin-Jezequel V."/>
            <person name="Lopez P.J."/>
            <person name="Lucas S."/>
            <person name="Mangogna M."/>
            <person name="McGinnis K."/>
            <person name="Medlin L.K."/>
            <person name="Montsant A."/>
            <person name="Oudot-Le Secq M.P."/>
            <person name="Napoli C."/>
            <person name="Obornik M."/>
            <person name="Parker M.S."/>
            <person name="Petit J.L."/>
            <person name="Porcel B.M."/>
            <person name="Poulsen N."/>
            <person name="Robison M."/>
            <person name="Rychlewski L."/>
            <person name="Rynearson T.A."/>
            <person name="Schmutz J."/>
            <person name="Shapiro H."/>
            <person name="Siaut M."/>
            <person name="Stanley M."/>
            <person name="Sussman M.R."/>
            <person name="Taylor A.R."/>
            <person name="Vardi A."/>
            <person name="von Dassow P."/>
            <person name="Vyverman W."/>
            <person name="Willis A."/>
            <person name="Wyrwicz L.S."/>
            <person name="Rokhsar D.S."/>
            <person name="Weissenbach J."/>
            <person name="Armbrust E.V."/>
            <person name="Green B.R."/>
            <person name="Van de Peer Y."/>
            <person name="Grigoriev I.V."/>
        </authorList>
    </citation>
    <scope>NUCLEOTIDE SEQUENCE [LARGE SCALE GENOMIC DNA]</scope>
    <source>
        <strain evidence="3 4">CCMP1335</strain>
    </source>
</reference>
<dbReference type="STRING" id="35128.B8BVV4"/>
<accession>B8BVV4</accession>
<dbReference type="EMBL" id="CM000639">
    <property type="protein sequence ID" value="EED95522.1"/>
    <property type="molecule type" value="Genomic_DNA"/>
</dbReference>
<dbReference type="InterPro" id="IPR007516">
    <property type="entry name" value="Co_F420_Hydgase/DH_bsu_N"/>
</dbReference>
<dbReference type="PaxDb" id="35128-Thaps14482"/>
<gene>
    <name evidence="3" type="ORF">THAPSDRAFT_14482</name>
</gene>
<organism evidence="3 4">
    <name type="scientific">Thalassiosira pseudonana</name>
    <name type="common">Marine diatom</name>
    <name type="synonym">Cyclotella nana</name>
    <dbReference type="NCBI Taxonomy" id="35128"/>
    <lineage>
        <taxon>Eukaryota</taxon>
        <taxon>Sar</taxon>
        <taxon>Stramenopiles</taxon>
        <taxon>Ochrophyta</taxon>
        <taxon>Bacillariophyta</taxon>
        <taxon>Coscinodiscophyceae</taxon>
        <taxon>Thalassiosirophycidae</taxon>
        <taxon>Thalassiosirales</taxon>
        <taxon>Thalassiosiraceae</taxon>
        <taxon>Thalassiosira</taxon>
    </lineage>
</organism>
<keyword evidence="4" id="KW-1185">Reference proteome</keyword>
<name>B8BVV4_THAPS</name>
<dbReference type="Pfam" id="PF04432">
    <property type="entry name" value="FrhB_FdhB_C"/>
    <property type="match status" value="1"/>
</dbReference>
<evidence type="ECO:0000313" key="4">
    <source>
        <dbReference type="Proteomes" id="UP000001449"/>
    </source>
</evidence>
<evidence type="ECO:0000259" key="1">
    <source>
        <dbReference type="Pfam" id="PF04422"/>
    </source>
</evidence>
<proteinExistence type="predicted"/>
<evidence type="ECO:0000313" key="3">
    <source>
        <dbReference type="EMBL" id="EED95522.1"/>
    </source>
</evidence>
<dbReference type="AlphaFoldDB" id="B8BVV4"/>
<dbReference type="GO" id="GO:0052592">
    <property type="term" value="F:oxidoreductase activity, acting on CH or CH2 groups, with an iron-sulfur protein as acceptor"/>
    <property type="evidence" value="ECO:0000318"/>
    <property type="project" value="GO_Central"/>
</dbReference>
<dbReference type="eggNOG" id="ENOG502QR65">
    <property type="taxonomic scope" value="Eukaryota"/>
</dbReference>
<reference evidence="3 4" key="1">
    <citation type="journal article" date="2004" name="Science">
        <title>The genome of the diatom Thalassiosira pseudonana: ecology, evolution, and metabolism.</title>
        <authorList>
            <person name="Armbrust E.V."/>
            <person name="Berges J.A."/>
            <person name="Bowler C."/>
            <person name="Green B.R."/>
            <person name="Martinez D."/>
            <person name="Putnam N.H."/>
            <person name="Zhou S."/>
            <person name="Allen A.E."/>
            <person name="Apt K.E."/>
            <person name="Bechner M."/>
            <person name="Brzezinski M.A."/>
            <person name="Chaal B.K."/>
            <person name="Chiovitti A."/>
            <person name="Davis A.K."/>
            <person name="Demarest M.S."/>
            <person name="Detter J.C."/>
            <person name="Glavina T."/>
            <person name="Goodstein D."/>
            <person name="Hadi M.Z."/>
            <person name="Hellsten U."/>
            <person name="Hildebrand M."/>
            <person name="Jenkins B.D."/>
            <person name="Jurka J."/>
            <person name="Kapitonov V.V."/>
            <person name="Kroger N."/>
            <person name="Lau W.W."/>
            <person name="Lane T.W."/>
            <person name="Larimer F.W."/>
            <person name="Lippmeier J.C."/>
            <person name="Lucas S."/>
            <person name="Medina M."/>
            <person name="Montsant A."/>
            <person name="Obornik M."/>
            <person name="Parker M.S."/>
            <person name="Palenik B."/>
            <person name="Pazour G.J."/>
            <person name="Richardson P.M."/>
            <person name="Rynearson T.A."/>
            <person name="Saito M.A."/>
            <person name="Schwartz D.C."/>
            <person name="Thamatrakoln K."/>
            <person name="Valentin K."/>
            <person name="Vardi A."/>
            <person name="Wilkerson F.P."/>
            <person name="Rokhsar D.S."/>
        </authorList>
    </citation>
    <scope>NUCLEOTIDE SEQUENCE [LARGE SCALE GENOMIC DNA]</scope>
    <source>
        <strain evidence="3 4">CCMP1335</strain>
    </source>
</reference>
<evidence type="ECO:0008006" key="5">
    <source>
        <dbReference type="Google" id="ProtNLM"/>
    </source>
</evidence>
<dbReference type="PANTHER" id="PTHR31332">
    <property type="entry name" value="7-HYDROXYMETHYL CHLOROPHYLL A REDUCTASE, CHLOROPLASTIC"/>
    <property type="match status" value="1"/>
</dbReference>